<feature type="non-terminal residue" evidence="1">
    <location>
        <position position="1"/>
    </location>
</feature>
<dbReference type="AlphaFoldDB" id="W7E4W1"/>
<keyword evidence="1" id="KW-0378">Hydrolase</keyword>
<sequence length="222" mass="24286">ESSEPIFAYEAQNEPMYENESPDTLTAWQCTIAQAIKDNMNDNPDTLVTSGGASHLATSVQAPYFSCDAIDVIGIHAYGVGDLDTSSLQSYVTQAQNASKKLIMQERSACYLDASKNACNGGSPLDSGMRDNNILTWASQFDAAGIPWFYWQIIFNADPHQDWDYAVGINDVNWPALQSASIATGNATSAFDFRMDFNLYCGGLIKGYAGMRSQCYSDMDII</sequence>
<dbReference type="EMBL" id="KI968869">
    <property type="protein sequence ID" value="EUN21030.1"/>
    <property type="molecule type" value="Genomic_DNA"/>
</dbReference>
<evidence type="ECO:0000313" key="1">
    <source>
        <dbReference type="EMBL" id="EUN21030.1"/>
    </source>
</evidence>
<dbReference type="RefSeq" id="XP_014550604.1">
    <property type="nucleotide sequence ID" value="XM_014695118.1"/>
</dbReference>
<dbReference type="HOGENOM" id="CLU_120616_0_0_1"/>
<evidence type="ECO:0000313" key="2">
    <source>
        <dbReference type="Proteomes" id="UP000054337"/>
    </source>
</evidence>
<dbReference type="Proteomes" id="UP000054337">
    <property type="component" value="Unassembled WGS sequence"/>
</dbReference>
<keyword evidence="2" id="KW-1185">Reference proteome</keyword>
<dbReference type="Gene3D" id="3.20.20.80">
    <property type="entry name" value="Glycosidases"/>
    <property type="match status" value="1"/>
</dbReference>
<name>W7E4W1_BIPV3</name>
<reference evidence="1 2" key="1">
    <citation type="journal article" date="2013" name="PLoS Genet.">
        <title>Comparative genome structure, secondary metabolite, and effector coding capacity across Cochliobolus pathogens.</title>
        <authorList>
            <person name="Condon B.J."/>
            <person name="Leng Y."/>
            <person name="Wu D."/>
            <person name="Bushley K.E."/>
            <person name="Ohm R.A."/>
            <person name="Otillar R."/>
            <person name="Martin J."/>
            <person name="Schackwitz W."/>
            <person name="Grimwood J."/>
            <person name="MohdZainudin N."/>
            <person name="Xue C."/>
            <person name="Wang R."/>
            <person name="Manning V.A."/>
            <person name="Dhillon B."/>
            <person name="Tu Z.J."/>
            <person name="Steffenson B.J."/>
            <person name="Salamov A."/>
            <person name="Sun H."/>
            <person name="Lowry S."/>
            <person name="LaButti K."/>
            <person name="Han J."/>
            <person name="Copeland A."/>
            <person name="Lindquist E."/>
            <person name="Barry K."/>
            <person name="Schmutz J."/>
            <person name="Baker S.E."/>
            <person name="Ciuffetti L.M."/>
            <person name="Grigoriev I.V."/>
            <person name="Zhong S."/>
            <person name="Turgeon B.G."/>
        </authorList>
    </citation>
    <scope>NUCLEOTIDE SEQUENCE [LARGE SCALE GENOMIC DNA]</scope>
    <source>
        <strain evidence="1 2">FI3</strain>
    </source>
</reference>
<proteinExistence type="predicted"/>
<dbReference type="SUPFAM" id="SSF51445">
    <property type="entry name" value="(Trans)glycosidases"/>
    <property type="match status" value="1"/>
</dbReference>
<dbReference type="GO" id="GO:0016787">
    <property type="term" value="F:hydrolase activity"/>
    <property type="evidence" value="ECO:0007669"/>
    <property type="project" value="UniProtKB-KW"/>
</dbReference>
<organism evidence="1 2">
    <name type="scientific">Bipolaris victoriae (strain FI3)</name>
    <name type="common">Victoria blight of oats agent</name>
    <name type="synonym">Cochliobolus victoriae</name>
    <dbReference type="NCBI Taxonomy" id="930091"/>
    <lineage>
        <taxon>Eukaryota</taxon>
        <taxon>Fungi</taxon>
        <taxon>Dikarya</taxon>
        <taxon>Ascomycota</taxon>
        <taxon>Pezizomycotina</taxon>
        <taxon>Dothideomycetes</taxon>
        <taxon>Pleosporomycetidae</taxon>
        <taxon>Pleosporales</taxon>
        <taxon>Pleosporineae</taxon>
        <taxon>Pleosporaceae</taxon>
        <taxon>Bipolaris</taxon>
    </lineage>
</organism>
<dbReference type="GeneID" id="26250668"/>
<accession>W7E4W1</accession>
<protein>
    <submittedName>
        <fullName evidence="1">Glycoside hydrolase family 5 protein</fullName>
    </submittedName>
</protein>
<dbReference type="InterPro" id="IPR017853">
    <property type="entry name" value="GH"/>
</dbReference>
<gene>
    <name evidence="1" type="ORF">COCVIDRAFT_115064</name>
</gene>